<organism evidence="1 2">
    <name type="scientific">Citrus sinensis</name>
    <name type="common">Sweet orange</name>
    <name type="synonym">Citrus aurantium var. sinensis</name>
    <dbReference type="NCBI Taxonomy" id="2711"/>
    <lineage>
        <taxon>Eukaryota</taxon>
        <taxon>Viridiplantae</taxon>
        <taxon>Streptophyta</taxon>
        <taxon>Embryophyta</taxon>
        <taxon>Tracheophyta</taxon>
        <taxon>Spermatophyta</taxon>
        <taxon>Magnoliopsida</taxon>
        <taxon>eudicotyledons</taxon>
        <taxon>Gunneridae</taxon>
        <taxon>Pentapetalae</taxon>
        <taxon>rosids</taxon>
        <taxon>malvids</taxon>
        <taxon>Sapindales</taxon>
        <taxon>Rutaceae</taxon>
        <taxon>Aurantioideae</taxon>
        <taxon>Citrus</taxon>
    </lineage>
</organism>
<gene>
    <name evidence="1" type="ORF">KPL71_013510</name>
</gene>
<name>A0ACB8LL96_CITSI</name>
<keyword evidence="2" id="KW-1185">Reference proteome</keyword>
<dbReference type="EMBL" id="CM039173">
    <property type="protein sequence ID" value="KAH9774049.1"/>
    <property type="molecule type" value="Genomic_DNA"/>
</dbReference>
<protein>
    <submittedName>
        <fullName evidence="1">AP2/ERF domain-containing protein</fullName>
    </submittedName>
</protein>
<proteinExistence type="predicted"/>
<dbReference type="Proteomes" id="UP000829398">
    <property type="component" value="Chromosome 4"/>
</dbReference>
<evidence type="ECO:0000313" key="2">
    <source>
        <dbReference type="Proteomes" id="UP000829398"/>
    </source>
</evidence>
<comment type="caution">
    <text evidence="1">The sequence shown here is derived from an EMBL/GenBank/DDBJ whole genome shotgun (WGS) entry which is preliminary data.</text>
</comment>
<evidence type="ECO:0000313" key="1">
    <source>
        <dbReference type="EMBL" id="KAH9774049.1"/>
    </source>
</evidence>
<sequence>MSWGQVMEEAALSLCGGRRGRKRFVGVRQRPSGRWVAEIKDTIQKIRVWLGTYDTAEEAARAYDEAACLLRGANTRTNFWPCSLSSSTRPPVLPSRITNVLLHRLKARNSRNDQSTATSIDMTQDQEAANNLLEDTGQSADNYFNVTQESNSITSNDYCVIDGFDSSFNSSTSTSVHISTTGDNNWSRSTNNIGFDENKGTNCKKEKIDFRFVDALGAASACTYEYSPFEIAQEMMGSMEKEDGSSSSEDEGDPTMQLIRETMKRMKYERNFSASLYAFNGISECLKMKLGCSDNNDPLSTFTISNNYEEDQDQKEKENDVVVGTSLSDPSPGLLRLSKSGDYGAITRRSRTGGDLEGCDSEIVQLKPVNVKWLDGLGKENGLLSPESRGRCPSNPCRECIQPVLSVASVCDGGEA</sequence>
<reference evidence="2" key="1">
    <citation type="journal article" date="2023" name="Hortic. Res.">
        <title>A chromosome-level phased genome enabling allele-level studies in sweet orange: a case study on citrus Huanglongbing tolerance.</title>
        <authorList>
            <person name="Wu B."/>
            <person name="Yu Q."/>
            <person name="Deng Z."/>
            <person name="Duan Y."/>
            <person name="Luo F."/>
            <person name="Gmitter F. Jr."/>
        </authorList>
    </citation>
    <scope>NUCLEOTIDE SEQUENCE [LARGE SCALE GENOMIC DNA]</scope>
    <source>
        <strain evidence="2">cv. Valencia</strain>
    </source>
</reference>
<accession>A0ACB8LL96</accession>